<feature type="compositionally biased region" description="Low complexity" evidence="1">
    <location>
        <begin position="263"/>
        <end position="281"/>
    </location>
</feature>
<keyword evidence="4" id="KW-1185">Reference proteome</keyword>
<dbReference type="InterPro" id="IPR026066">
    <property type="entry name" value="Headcase"/>
</dbReference>
<dbReference type="Proteomes" id="UP001328107">
    <property type="component" value="Unassembled WGS sequence"/>
</dbReference>
<evidence type="ECO:0000313" key="3">
    <source>
        <dbReference type="EMBL" id="GMR29897.1"/>
    </source>
</evidence>
<feature type="compositionally biased region" description="Basic and acidic residues" evidence="1">
    <location>
        <begin position="336"/>
        <end position="350"/>
    </location>
</feature>
<comment type="caution">
    <text evidence="3">The sequence shown here is derived from an EMBL/GenBank/DDBJ whole genome shotgun (WGS) entry which is preliminary data.</text>
</comment>
<evidence type="ECO:0000259" key="2">
    <source>
        <dbReference type="Pfam" id="PF15353"/>
    </source>
</evidence>
<feature type="compositionally biased region" description="Low complexity" evidence="1">
    <location>
        <begin position="313"/>
        <end position="325"/>
    </location>
</feature>
<evidence type="ECO:0000313" key="4">
    <source>
        <dbReference type="Proteomes" id="UP001328107"/>
    </source>
</evidence>
<feature type="region of interest" description="Disordered" evidence="1">
    <location>
        <begin position="206"/>
        <end position="290"/>
    </location>
</feature>
<feature type="domain" description="Headcase N-terminal" evidence="2">
    <location>
        <begin position="48"/>
        <end position="135"/>
    </location>
</feature>
<feature type="compositionally biased region" description="Acidic residues" evidence="1">
    <location>
        <begin position="368"/>
        <end position="377"/>
    </location>
</feature>
<feature type="region of interest" description="Disordered" evidence="1">
    <location>
        <begin position="309"/>
        <end position="385"/>
    </location>
</feature>
<feature type="compositionally biased region" description="Basic and acidic residues" evidence="1">
    <location>
        <begin position="1"/>
        <end position="13"/>
    </location>
</feature>
<feature type="region of interest" description="Disordered" evidence="1">
    <location>
        <begin position="1"/>
        <end position="26"/>
    </location>
</feature>
<protein>
    <recommendedName>
        <fullName evidence="2">Headcase N-terminal domain-containing protein</fullName>
    </recommendedName>
</protein>
<feature type="compositionally biased region" description="Basic and acidic residues" evidence="1">
    <location>
        <begin position="206"/>
        <end position="217"/>
    </location>
</feature>
<accession>A0AAN5C4M4</accession>
<dbReference type="PANTHER" id="PTHR13425">
    <property type="entry name" value="HEADCASE PROTEIN"/>
    <property type="match status" value="1"/>
</dbReference>
<reference evidence="4" key="1">
    <citation type="submission" date="2022-10" db="EMBL/GenBank/DDBJ databases">
        <title>Genome assembly of Pristionchus species.</title>
        <authorList>
            <person name="Yoshida K."/>
            <person name="Sommer R.J."/>
        </authorList>
    </citation>
    <scope>NUCLEOTIDE SEQUENCE [LARGE SCALE GENOMIC DNA]</scope>
    <source>
        <strain evidence="4">RS5460</strain>
    </source>
</reference>
<dbReference type="EMBL" id="BTRK01000001">
    <property type="protein sequence ID" value="GMR29897.1"/>
    <property type="molecule type" value="Genomic_DNA"/>
</dbReference>
<proteinExistence type="predicted"/>
<dbReference type="Pfam" id="PF15353">
    <property type="entry name" value="HECA_N"/>
    <property type="match status" value="1"/>
</dbReference>
<sequence length="514" mass="57304">MGKKDRRAEVPDKKARKAAASAKEEAKEIKEVPKIKGCHVSIDVCGGCIRPKDPVPESNSQDGVKMACSNHNCPFAMSHSVHKDCFQKLTDKVVSMLLRTGSSSWTDEQRVENAWRKKGLTFVGKYITCPCGHGTQTLEDSENRWSRVGEVVLDPHAYEKHREEKIKKALKQEKHAPTQPKSLNCSFGGRDQVVLERKLARMEFEKEEKFSRGDGHHISFPPATAAPKRKQQKQPNVSCIVPPPMDDEGFTPVGKDGRARELTPISSTSISTASSATPDSTGPQPLRSIVFPPTANLSATLIGNRADRGRTVSSCSNTSWLTSSTLPPAATKERKKGGIRETTRGIRNKENLNGTRKKPNAFSMLSGSEDEEEEEERSESPSIQSTMKGLREFADEFHSYSCIDMWTQSEVKELNQHLALFKSDSAFFQCRVTGRKLREPTLLTQLTPVTAWIFTTQAMALKKADIPPGTQLTLQEYYAIFHNHEVKHLTDPIVWCRDGSMAILECVDMTMLTM</sequence>
<dbReference type="InterPro" id="IPR054537">
    <property type="entry name" value="HECA_N"/>
</dbReference>
<evidence type="ECO:0000256" key="1">
    <source>
        <dbReference type="SAM" id="MobiDB-lite"/>
    </source>
</evidence>
<organism evidence="3 4">
    <name type="scientific">Pristionchus mayeri</name>
    <dbReference type="NCBI Taxonomy" id="1317129"/>
    <lineage>
        <taxon>Eukaryota</taxon>
        <taxon>Metazoa</taxon>
        <taxon>Ecdysozoa</taxon>
        <taxon>Nematoda</taxon>
        <taxon>Chromadorea</taxon>
        <taxon>Rhabditida</taxon>
        <taxon>Rhabditina</taxon>
        <taxon>Diplogasteromorpha</taxon>
        <taxon>Diplogasteroidea</taxon>
        <taxon>Neodiplogasteridae</taxon>
        <taxon>Pristionchus</taxon>
    </lineage>
</organism>
<dbReference type="AlphaFoldDB" id="A0AAN5C4M4"/>
<dbReference type="PANTHER" id="PTHR13425:SF3">
    <property type="entry name" value="HEADCASE PROTEIN HOMOLOG"/>
    <property type="match status" value="1"/>
</dbReference>
<name>A0AAN5C4M4_9BILA</name>
<gene>
    <name evidence="3" type="ORF">PMAYCL1PPCAC_00092</name>
</gene>